<feature type="transmembrane region" description="Helical" evidence="7">
    <location>
        <begin position="349"/>
        <end position="367"/>
    </location>
</feature>
<feature type="transmembrane region" description="Helical" evidence="7">
    <location>
        <begin position="19"/>
        <end position="37"/>
    </location>
</feature>
<dbReference type="GO" id="GO:0016020">
    <property type="term" value="C:membrane"/>
    <property type="evidence" value="ECO:0007669"/>
    <property type="project" value="UniProtKB-SubCell"/>
</dbReference>
<organism evidence="8 9">
    <name type="scientific">Lingula anatina</name>
    <name type="common">Brachiopod</name>
    <name type="synonym">Lingula unguis</name>
    <dbReference type="NCBI Taxonomy" id="7574"/>
    <lineage>
        <taxon>Eukaryota</taxon>
        <taxon>Metazoa</taxon>
        <taxon>Spiralia</taxon>
        <taxon>Lophotrochozoa</taxon>
        <taxon>Brachiopoda</taxon>
        <taxon>Linguliformea</taxon>
        <taxon>Lingulata</taxon>
        <taxon>Lingulida</taxon>
        <taxon>Linguloidea</taxon>
        <taxon>Lingulidae</taxon>
        <taxon>Lingula</taxon>
    </lineage>
</organism>
<evidence type="ECO:0000256" key="7">
    <source>
        <dbReference type="SAM" id="Phobius"/>
    </source>
</evidence>
<feature type="transmembrane region" description="Helical" evidence="7">
    <location>
        <begin position="373"/>
        <end position="391"/>
    </location>
</feature>
<evidence type="ECO:0000313" key="8">
    <source>
        <dbReference type="Proteomes" id="UP000085678"/>
    </source>
</evidence>
<feature type="compositionally biased region" description="Basic and acidic residues" evidence="6">
    <location>
        <begin position="468"/>
        <end position="477"/>
    </location>
</feature>
<feature type="region of interest" description="Disordered" evidence="6">
    <location>
        <begin position="468"/>
        <end position="488"/>
    </location>
</feature>
<dbReference type="InterPro" id="IPR010291">
    <property type="entry name" value="Ion_channel_UNC-93"/>
</dbReference>
<dbReference type="RefSeq" id="XP_013382520.1">
    <property type="nucleotide sequence ID" value="XM_013527066.1"/>
</dbReference>
<dbReference type="Proteomes" id="UP000085678">
    <property type="component" value="Unplaced"/>
</dbReference>
<dbReference type="InterPro" id="IPR036259">
    <property type="entry name" value="MFS_trans_sf"/>
</dbReference>
<evidence type="ECO:0000256" key="5">
    <source>
        <dbReference type="ARBA" id="ARBA00023136"/>
    </source>
</evidence>
<feature type="transmembrane region" description="Helical" evidence="7">
    <location>
        <begin position="411"/>
        <end position="431"/>
    </location>
</feature>
<evidence type="ECO:0000256" key="2">
    <source>
        <dbReference type="ARBA" id="ARBA00009172"/>
    </source>
</evidence>
<keyword evidence="8" id="KW-1185">Reference proteome</keyword>
<evidence type="ECO:0000256" key="4">
    <source>
        <dbReference type="ARBA" id="ARBA00022989"/>
    </source>
</evidence>
<protein>
    <submittedName>
        <fullName evidence="9">Protein unc-93 homolog A isoform X4</fullName>
    </submittedName>
</protein>
<feature type="transmembrane region" description="Helical" evidence="7">
    <location>
        <begin position="284"/>
        <end position="303"/>
    </location>
</feature>
<dbReference type="Pfam" id="PF05978">
    <property type="entry name" value="UNC-93"/>
    <property type="match status" value="1"/>
</dbReference>
<comment type="similarity">
    <text evidence="2">Belongs to the unc-93 family.</text>
</comment>
<reference evidence="9" key="1">
    <citation type="submission" date="2025-08" db="UniProtKB">
        <authorList>
            <consortium name="RefSeq"/>
        </authorList>
    </citation>
    <scope>IDENTIFICATION</scope>
    <source>
        <tissue evidence="9">Gonads</tissue>
    </source>
</reference>
<feature type="transmembrane region" description="Helical" evidence="7">
    <location>
        <begin position="318"/>
        <end position="337"/>
    </location>
</feature>
<dbReference type="Gene3D" id="1.20.1250.20">
    <property type="entry name" value="MFS general substrate transporter like domains"/>
    <property type="match status" value="1"/>
</dbReference>
<evidence type="ECO:0000313" key="9">
    <source>
        <dbReference type="RefSeq" id="XP_013382520.1"/>
    </source>
</evidence>
<dbReference type="InterPro" id="IPR051951">
    <property type="entry name" value="UNC-93_regulatory"/>
</dbReference>
<dbReference type="GeneID" id="106153218"/>
<gene>
    <name evidence="9" type="primary">LOC106153218</name>
</gene>
<sequence>MDTGETDESDVPLTRKKLLGVRIIAEVFLLAFVYTLGYTSFNGLQALQSTLNGGLGFTLLGIVYAFSIISGFIAPAIVEKLTPKGAILAGLLVHGTWQGVHFYPVEFTLIPAAIFLGLGFGPLWTAQGMYVTSSGLEYADKTGREVDGSISLLNGIFWACYKTTVIWGNIVSWRVLQNAQHILGNNTTLSNSSGFLSVCGIHNCPYSSDGSDTQVSDYSTIQPSKQQMYILLGIYSGLVLLGFVVAAVFLKPLSQQKTHTSENKLDGVKDALLMTVRTLRNPKLLLLLPLFVLNGLIQSFTYGDYTKAFVACELGIEWVGYTMMCYGVTSAISPWVFGHLHKWIGFPINYTAAGIINMALFIQMLVYPVSKEHLGYFFFIPGIWGVLNGMWQSRTLALLGIHFSHNQRPAFANYHLWQGVGFTVSFAYGNLLCVATKIYICMTMLVLSLLLYYVVEIKTRLEKKKEKSGQVISDEKQNGNIPEAEKLSPNGIREDDVKKLALSSTSLPNELSIPFTQSDLYLYATDVNFLAASTGSMIARWDSMSRDQFRSVVKAKSKDSVHA</sequence>
<dbReference type="AlphaFoldDB" id="A0A1S3H8V6"/>
<name>A0A1S3H8V6_LINAN</name>
<evidence type="ECO:0000256" key="1">
    <source>
        <dbReference type="ARBA" id="ARBA00004141"/>
    </source>
</evidence>
<feature type="transmembrane region" description="Helical" evidence="7">
    <location>
        <begin position="109"/>
        <end position="131"/>
    </location>
</feature>
<accession>A0A1S3H8V6</accession>
<dbReference type="PANTHER" id="PTHR19444">
    <property type="entry name" value="UNC-93 RELATED"/>
    <property type="match status" value="1"/>
</dbReference>
<feature type="transmembrane region" description="Helical" evidence="7">
    <location>
        <begin position="228"/>
        <end position="250"/>
    </location>
</feature>
<evidence type="ECO:0000256" key="3">
    <source>
        <dbReference type="ARBA" id="ARBA00022692"/>
    </source>
</evidence>
<proteinExistence type="inferred from homology"/>
<dbReference type="OrthoDB" id="78663at2759"/>
<feature type="transmembrane region" description="Helical" evidence="7">
    <location>
        <begin position="437"/>
        <end position="455"/>
    </location>
</feature>
<feature type="transmembrane region" description="Helical" evidence="7">
    <location>
        <begin position="57"/>
        <end position="78"/>
    </location>
</feature>
<dbReference type="SUPFAM" id="SSF103473">
    <property type="entry name" value="MFS general substrate transporter"/>
    <property type="match status" value="1"/>
</dbReference>
<keyword evidence="4 7" id="KW-1133">Transmembrane helix</keyword>
<evidence type="ECO:0000256" key="6">
    <source>
        <dbReference type="SAM" id="MobiDB-lite"/>
    </source>
</evidence>
<keyword evidence="5 7" id="KW-0472">Membrane</keyword>
<comment type="subcellular location">
    <subcellularLocation>
        <location evidence="1">Membrane</location>
        <topology evidence="1">Multi-pass membrane protein</topology>
    </subcellularLocation>
</comment>
<dbReference type="PANTHER" id="PTHR19444:SF13">
    <property type="entry name" value="PROTEIN UNC-93 HOMOLOG A"/>
    <property type="match status" value="1"/>
</dbReference>
<keyword evidence="3 7" id="KW-0812">Transmembrane</keyword>